<feature type="domain" description="SWIM-type" evidence="3">
    <location>
        <begin position="310"/>
        <end position="343"/>
    </location>
</feature>
<gene>
    <name evidence="4" type="ORF">FA13DRAFT_1853382</name>
</gene>
<dbReference type="Proteomes" id="UP000298030">
    <property type="component" value="Unassembled WGS sequence"/>
</dbReference>
<dbReference type="AlphaFoldDB" id="A0A4Y7T9I4"/>
<evidence type="ECO:0000256" key="1">
    <source>
        <dbReference type="PROSITE-ProRule" id="PRU00325"/>
    </source>
</evidence>
<proteinExistence type="predicted"/>
<comment type="caution">
    <text evidence="4">The sequence shown here is derived from an EMBL/GenBank/DDBJ whole genome shotgun (WGS) entry which is preliminary data.</text>
</comment>
<dbReference type="GO" id="GO:0008270">
    <property type="term" value="F:zinc ion binding"/>
    <property type="evidence" value="ECO:0007669"/>
    <property type="project" value="UniProtKB-KW"/>
</dbReference>
<dbReference type="PROSITE" id="PS50966">
    <property type="entry name" value="ZF_SWIM"/>
    <property type="match status" value="1"/>
</dbReference>
<keyword evidence="1" id="KW-0862">Zinc</keyword>
<evidence type="ECO:0000259" key="3">
    <source>
        <dbReference type="PROSITE" id="PS50966"/>
    </source>
</evidence>
<name>A0A4Y7T9I4_COPMI</name>
<dbReference type="InterPro" id="IPR007527">
    <property type="entry name" value="Znf_SWIM"/>
</dbReference>
<feature type="region of interest" description="Disordered" evidence="2">
    <location>
        <begin position="117"/>
        <end position="141"/>
    </location>
</feature>
<feature type="region of interest" description="Disordered" evidence="2">
    <location>
        <begin position="379"/>
        <end position="419"/>
    </location>
</feature>
<dbReference type="OrthoDB" id="2661395at2759"/>
<dbReference type="EMBL" id="QPFP01000021">
    <property type="protein sequence ID" value="TEB30827.1"/>
    <property type="molecule type" value="Genomic_DNA"/>
</dbReference>
<evidence type="ECO:0000313" key="4">
    <source>
        <dbReference type="EMBL" id="TEB30827.1"/>
    </source>
</evidence>
<feature type="compositionally biased region" description="Acidic residues" evidence="2">
    <location>
        <begin position="391"/>
        <end position="408"/>
    </location>
</feature>
<sequence length="506" mass="58954">MGEIGCLKEVWDCKISVCKWHFRKAVKTRLAKAKLATTPYSAESAKTLFGFISLDFVPPNTRTDIEDYEGGVHDTIPEATAAASGPQDLETVPLRIYLPVLAKPAKNRLIIRIPASRLDGSPEPDSPDSGDEEGERKRDRRTFCPPEYRDAILTMMDQHYCAHPLIPGHCAPNAPAIHRWAVEKMYNFCEKYDLPEVWAYMWGNWYRPERWALWARSAHPEIPVLRTTMMLEGHWRRIKHDFLQNFHMPRCDLLAWILVTKLAPHYYRKLGRMLGDTGRYRELASWRKPFKKEWRELERREVSTKTEDTYRPNVRAWHCTCPYFVTSRFLVCKHLIQLVHPVPTVFFKEAKRARTSPFWCHPKLLPIREGDVIEREARGVEGDMSSGVEGMESELEDEDEDDEDDEGEQPSGDATSNLTFDEDLQEQINLLADFVEGLRHQAQFRDWKFLRLLKKEGGGLFRLAQACLRKEKRLRSTRGQNIRTWDQTGKMAMFYRSRPKPSENET</sequence>
<dbReference type="STRING" id="71717.A0A4Y7T9I4"/>
<organism evidence="4 5">
    <name type="scientific">Coprinellus micaceus</name>
    <name type="common">Glistening ink-cap mushroom</name>
    <name type="synonym">Coprinus micaceus</name>
    <dbReference type="NCBI Taxonomy" id="71717"/>
    <lineage>
        <taxon>Eukaryota</taxon>
        <taxon>Fungi</taxon>
        <taxon>Dikarya</taxon>
        <taxon>Basidiomycota</taxon>
        <taxon>Agaricomycotina</taxon>
        <taxon>Agaricomycetes</taxon>
        <taxon>Agaricomycetidae</taxon>
        <taxon>Agaricales</taxon>
        <taxon>Agaricineae</taxon>
        <taxon>Psathyrellaceae</taxon>
        <taxon>Coprinellus</taxon>
    </lineage>
</organism>
<keyword evidence="1" id="KW-0863">Zinc-finger</keyword>
<keyword evidence="1" id="KW-0479">Metal-binding</keyword>
<protein>
    <recommendedName>
        <fullName evidence="3">SWIM-type domain-containing protein</fullName>
    </recommendedName>
</protein>
<evidence type="ECO:0000256" key="2">
    <source>
        <dbReference type="SAM" id="MobiDB-lite"/>
    </source>
</evidence>
<accession>A0A4Y7T9I4</accession>
<keyword evidence="5" id="KW-1185">Reference proteome</keyword>
<evidence type="ECO:0000313" key="5">
    <source>
        <dbReference type="Proteomes" id="UP000298030"/>
    </source>
</evidence>
<reference evidence="4 5" key="1">
    <citation type="journal article" date="2019" name="Nat. Ecol. Evol.">
        <title>Megaphylogeny resolves global patterns of mushroom evolution.</title>
        <authorList>
            <person name="Varga T."/>
            <person name="Krizsan K."/>
            <person name="Foldi C."/>
            <person name="Dima B."/>
            <person name="Sanchez-Garcia M."/>
            <person name="Sanchez-Ramirez S."/>
            <person name="Szollosi G.J."/>
            <person name="Szarkandi J.G."/>
            <person name="Papp V."/>
            <person name="Albert L."/>
            <person name="Andreopoulos W."/>
            <person name="Angelini C."/>
            <person name="Antonin V."/>
            <person name="Barry K.W."/>
            <person name="Bougher N.L."/>
            <person name="Buchanan P."/>
            <person name="Buyck B."/>
            <person name="Bense V."/>
            <person name="Catcheside P."/>
            <person name="Chovatia M."/>
            <person name="Cooper J."/>
            <person name="Damon W."/>
            <person name="Desjardin D."/>
            <person name="Finy P."/>
            <person name="Geml J."/>
            <person name="Haridas S."/>
            <person name="Hughes K."/>
            <person name="Justo A."/>
            <person name="Karasinski D."/>
            <person name="Kautmanova I."/>
            <person name="Kiss B."/>
            <person name="Kocsube S."/>
            <person name="Kotiranta H."/>
            <person name="LaButti K.M."/>
            <person name="Lechner B.E."/>
            <person name="Liimatainen K."/>
            <person name="Lipzen A."/>
            <person name="Lukacs Z."/>
            <person name="Mihaltcheva S."/>
            <person name="Morgado L.N."/>
            <person name="Niskanen T."/>
            <person name="Noordeloos M.E."/>
            <person name="Ohm R.A."/>
            <person name="Ortiz-Santana B."/>
            <person name="Ovrebo C."/>
            <person name="Racz N."/>
            <person name="Riley R."/>
            <person name="Savchenko A."/>
            <person name="Shiryaev A."/>
            <person name="Soop K."/>
            <person name="Spirin V."/>
            <person name="Szebenyi C."/>
            <person name="Tomsovsky M."/>
            <person name="Tulloss R.E."/>
            <person name="Uehling J."/>
            <person name="Grigoriev I.V."/>
            <person name="Vagvolgyi C."/>
            <person name="Papp T."/>
            <person name="Martin F.M."/>
            <person name="Miettinen O."/>
            <person name="Hibbett D.S."/>
            <person name="Nagy L.G."/>
        </authorList>
    </citation>
    <scope>NUCLEOTIDE SEQUENCE [LARGE SCALE GENOMIC DNA]</scope>
    <source>
        <strain evidence="4 5">FP101781</strain>
    </source>
</reference>